<dbReference type="InterPro" id="IPR008927">
    <property type="entry name" value="6-PGluconate_DH-like_C_sf"/>
</dbReference>
<dbReference type="EC" id="1.1.1.17" evidence="2"/>
<dbReference type="InterPro" id="IPR013118">
    <property type="entry name" value="Mannitol_DH_C"/>
</dbReference>
<comment type="catalytic activity">
    <reaction evidence="6">
        <text>D-mannitol 1-phosphate + NAD(+) = beta-D-fructose 6-phosphate + NADH + H(+)</text>
        <dbReference type="Rhea" id="RHEA:19661"/>
        <dbReference type="ChEBI" id="CHEBI:15378"/>
        <dbReference type="ChEBI" id="CHEBI:57540"/>
        <dbReference type="ChEBI" id="CHEBI:57634"/>
        <dbReference type="ChEBI" id="CHEBI:57945"/>
        <dbReference type="ChEBI" id="CHEBI:61381"/>
        <dbReference type="EC" id="1.1.1.17"/>
    </reaction>
</comment>
<dbReference type="EMBL" id="QJVC01000031">
    <property type="protein sequence ID" value="PYI37045.1"/>
    <property type="molecule type" value="Genomic_DNA"/>
</dbReference>
<evidence type="ECO:0000256" key="3">
    <source>
        <dbReference type="ARBA" id="ARBA00016219"/>
    </source>
</evidence>
<dbReference type="Pfam" id="PF08125">
    <property type="entry name" value="Mannitol_dh_C"/>
    <property type="match status" value="1"/>
</dbReference>
<proteinExistence type="inferred from homology"/>
<sequence>MTSMATPPTLDRRSLSRLPSTASVEEYLAREPSIGIVHFGVGNFHRSHQAMYIDLLMRSGLGDDWAICGIGLMERDRRMGEVLTSQDGLYTLTLRHPDGREDIDVVGSIRRFLHKDDGSQQVIAQMAAPTVRIVSLTITEGGYFDEAISGQPLTSNPLVTAEVATNLAEPQTAFGFIVEALRIRRERGFAPFTVMSCDNIQGNGRMARSSVLQLARLVDDELASWIEREVAFPSTMVDRITPATEESDLQRVRQRLGVNDAWPVCAEPFTQWILEDDFPAGRPPLEAVGATFTDDIEGYEAAKLRLLNGAHQAVAYIGQLAGYEYVDQAMADHRVRSFVESYMSVDAVPSFAAPSGLDVAQYCRTVVERFGNSSVQDPLSRLSVDSSDRVPIFVIPVALDRRRADGSARYAAAVLATWCVYWTTGTVDSRSSDRGAARMIAAAERAVQDPRAFLDALPGLAPLADDERFLTEFTSALGLLQSGGAKAFLTVYGGTHEAK</sequence>
<dbReference type="Proteomes" id="UP000247980">
    <property type="component" value="Unassembled WGS sequence"/>
</dbReference>
<evidence type="ECO:0000256" key="5">
    <source>
        <dbReference type="ARBA" id="ARBA00023027"/>
    </source>
</evidence>
<keyword evidence="5" id="KW-0520">NAD</keyword>
<dbReference type="InterPro" id="IPR000669">
    <property type="entry name" value="Mannitol_DH"/>
</dbReference>
<evidence type="ECO:0000313" key="10">
    <source>
        <dbReference type="Proteomes" id="UP000247980"/>
    </source>
</evidence>
<dbReference type="PANTHER" id="PTHR43362">
    <property type="entry name" value="MANNITOL DEHYDROGENASE DSF1-RELATED"/>
    <property type="match status" value="1"/>
</dbReference>
<reference evidence="9 10" key="1">
    <citation type="submission" date="2018-05" db="EMBL/GenBank/DDBJ databases">
        <title>Genetic diversity of glacier-inhabiting Cryobacterium bacteria in China and description of Cryobacterium mengkeensis sp. nov. and Arthrobacter glacialis sp. nov.</title>
        <authorList>
            <person name="Liu Q."/>
            <person name="Xin Y.-H."/>
        </authorList>
    </citation>
    <scope>NUCLEOTIDE SEQUENCE [LARGE SCALE GENOMIC DNA]</scope>
    <source>
        <strain evidence="9 10">B7</strain>
    </source>
</reference>
<protein>
    <recommendedName>
        <fullName evidence="3">Mannitol-1-phosphate 5-dehydrogenase</fullName>
        <ecNumber evidence="2">1.1.1.17</ecNumber>
    </recommendedName>
</protein>
<feature type="domain" description="Mannitol dehydrogenase C-terminal" evidence="8">
    <location>
        <begin position="295"/>
        <end position="477"/>
    </location>
</feature>
<evidence type="ECO:0000256" key="1">
    <source>
        <dbReference type="ARBA" id="ARBA00006541"/>
    </source>
</evidence>
<comment type="caution">
    <text evidence="9">The sequence shown here is derived from an EMBL/GenBank/DDBJ whole genome shotgun (WGS) entry which is preliminary data.</text>
</comment>
<keyword evidence="4" id="KW-0560">Oxidoreductase</keyword>
<dbReference type="Gene3D" id="1.10.1040.10">
    <property type="entry name" value="N-(1-d-carboxylethyl)-l-norvaline Dehydrogenase, domain 2"/>
    <property type="match status" value="1"/>
</dbReference>
<dbReference type="GO" id="GO:0008926">
    <property type="term" value="F:mannitol-1-phosphate 5-dehydrogenase activity"/>
    <property type="evidence" value="ECO:0007669"/>
    <property type="project" value="UniProtKB-EC"/>
</dbReference>
<dbReference type="PRINTS" id="PR00084">
    <property type="entry name" value="MTLDHDRGNASE"/>
</dbReference>
<keyword evidence="10" id="KW-1185">Reference proteome</keyword>
<evidence type="ECO:0000256" key="4">
    <source>
        <dbReference type="ARBA" id="ARBA00023002"/>
    </source>
</evidence>
<dbReference type="SUPFAM" id="SSF51735">
    <property type="entry name" value="NAD(P)-binding Rossmann-fold domains"/>
    <property type="match status" value="1"/>
</dbReference>
<evidence type="ECO:0000259" key="8">
    <source>
        <dbReference type="Pfam" id="PF08125"/>
    </source>
</evidence>
<dbReference type="Gene3D" id="3.40.50.720">
    <property type="entry name" value="NAD(P)-binding Rossmann-like Domain"/>
    <property type="match status" value="1"/>
</dbReference>
<evidence type="ECO:0000256" key="2">
    <source>
        <dbReference type="ARBA" id="ARBA00012939"/>
    </source>
</evidence>
<feature type="domain" description="Mannitol dehydrogenase N-terminal" evidence="7">
    <location>
        <begin position="35"/>
        <end position="286"/>
    </location>
</feature>
<dbReference type="GO" id="GO:0019594">
    <property type="term" value="P:mannitol metabolic process"/>
    <property type="evidence" value="ECO:0007669"/>
    <property type="project" value="InterPro"/>
</dbReference>
<organism evidence="9 10">
    <name type="scientific">Arthrobacter psychrolactophilus</name>
    <dbReference type="NCBI Taxonomy" id="92442"/>
    <lineage>
        <taxon>Bacteria</taxon>
        <taxon>Bacillati</taxon>
        <taxon>Actinomycetota</taxon>
        <taxon>Actinomycetes</taxon>
        <taxon>Micrococcales</taxon>
        <taxon>Micrococcaceae</taxon>
        <taxon>Arthrobacter</taxon>
    </lineage>
</organism>
<evidence type="ECO:0000259" key="7">
    <source>
        <dbReference type="Pfam" id="PF01232"/>
    </source>
</evidence>
<dbReference type="OrthoDB" id="271711at2"/>
<dbReference type="SUPFAM" id="SSF48179">
    <property type="entry name" value="6-phosphogluconate dehydrogenase C-terminal domain-like"/>
    <property type="match status" value="1"/>
</dbReference>
<dbReference type="InterPro" id="IPR013328">
    <property type="entry name" value="6PGD_dom2"/>
</dbReference>
<dbReference type="AlphaFoldDB" id="A0A2V5IKA2"/>
<dbReference type="PROSITE" id="PS00974">
    <property type="entry name" value="MANNITOL_DHGENASE"/>
    <property type="match status" value="1"/>
</dbReference>
<gene>
    <name evidence="9" type="ORF">CVS30_17495</name>
</gene>
<dbReference type="InterPro" id="IPR036291">
    <property type="entry name" value="NAD(P)-bd_dom_sf"/>
</dbReference>
<dbReference type="InterPro" id="IPR013131">
    <property type="entry name" value="Mannitol_DH_N"/>
</dbReference>
<accession>A0A2V5IKA2</accession>
<comment type="similarity">
    <text evidence="1">Belongs to the mannitol dehydrogenase family.</text>
</comment>
<evidence type="ECO:0000313" key="9">
    <source>
        <dbReference type="EMBL" id="PYI37045.1"/>
    </source>
</evidence>
<dbReference type="InterPro" id="IPR023027">
    <property type="entry name" value="Mannitol_DH_CS"/>
</dbReference>
<dbReference type="InterPro" id="IPR050988">
    <property type="entry name" value="Mannitol_DH/Oxidoreductase"/>
</dbReference>
<dbReference type="PANTHER" id="PTHR43362:SF1">
    <property type="entry name" value="MANNITOL DEHYDROGENASE 2-RELATED"/>
    <property type="match status" value="1"/>
</dbReference>
<dbReference type="Pfam" id="PF01232">
    <property type="entry name" value="Mannitol_dh"/>
    <property type="match status" value="1"/>
</dbReference>
<evidence type="ECO:0000256" key="6">
    <source>
        <dbReference type="ARBA" id="ARBA00048615"/>
    </source>
</evidence>
<name>A0A2V5IKA2_9MICC</name>